<dbReference type="Pfam" id="PF03466">
    <property type="entry name" value="LysR_substrate"/>
    <property type="match status" value="1"/>
</dbReference>
<dbReference type="InterPro" id="IPR036388">
    <property type="entry name" value="WH-like_DNA-bd_sf"/>
</dbReference>
<dbReference type="Proteomes" id="UP000517916">
    <property type="component" value="Unassembled WGS sequence"/>
</dbReference>
<dbReference type="SUPFAM" id="SSF46785">
    <property type="entry name" value="Winged helix' DNA-binding domain"/>
    <property type="match status" value="1"/>
</dbReference>
<keyword evidence="2" id="KW-0805">Transcription regulation</keyword>
<sequence>MELEIRHLRSVRAIAEAGSLTAAAAALGVSQPSLTVQLRRIESAVGGQLFLRGKNGAVPTELGEYVLSTCDEILDRMTELRRHATCRAGGERIRIGGMPGPLFAASLDHLCRTRGAPPVASSVHYSGIALIRLLDEQRLDGATLVGFPSAPASTLPEVAVRTVSEGPVFVMLARSHPLAARERLHLAELREENWVLPPATGDGVRGHVRAACEAAGFSPWVPHETSDLHSAGEIVAHGLGVGLLQATAPVPEGVVGRELIGSPLRLSQLFAWHTGGPLAPLAEELVTALRLSYVDSALASPVFTVWLRENSVARSQVATPF</sequence>
<dbReference type="Pfam" id="PF00126">
    <property type="entry name" value="HTH_1"/>
    <property type="match status" value="1"/>
</dbReference>
<dbReference type="Gene3D" id="3.40.190.290">
    <property type="match status" value="1"/>
</dbReference>
<dbReference type="PROSITE" id="PS50931">
    <property type="entry name" value="HTH_LYSR"/>
    <property type="match status" value="1"/>
</dbReference>
<dbReference type="EMBL" id="JACJID010000001">
    <property type="protein sequence ID" value="MBA8922874.1"/>
    <property type="molecule type" value="Genomic_DNA"/>
</dbReference>
<keyword evidence="3 6" id="KW-0238">DNA-binding</keyword>
<dbReference type="SUPFAM" id="SSF53850">
    <property type="entry name" value="Periplasmic binding protein-like II"/>
    <property type="match status" value="1"/>
</dbReference>
<gene>
    <name evidence="6" type="ORF">BC739_000071</name>
</gene>
<dbReference type="PANTHER" id="PTHR30346:SF30">
    <property type="entry name" value="SMALL NEUTRAL PROTEASE REGULATORY PROTEIN"/>
    <property type="match status" value="1"/>
</dbReference>
<dbReference type="InterPro" id="IPR000847">
    <property type="entry name" value="LysR_HTH_N"/>
</dbReference>
<comment type="similarity">
    <text evidence="1">Belongs to the LysR transcriptional regulatory family.</text>
</comment>
<accession>A0ABR6B7M4</accession>
<evidence type="ECO:0000256" key="2">
    <source>
        <dbReference type="ARBA" id="ARBA00023015"/>
    </source>
</evidence>
<dbReference type="PRINTS" id="PR00039">
    <property type="entry name" value="HTHLYSR"/>
</dbReference>
<evidence type="ECO:0000256" key="1">
    <source>
        <dbReference type="ARBA" id="ARBA00009437"/>
    </source>
</evidence>
<protein>
    <submittedName>
        <fullName evidence="6">DNA-binding transcriptional LysR family regulator</fullName>
    </submittedName>
</protein>
<keyword evidence="4" id="KW-0804">Transcription</keyword>
<comment type="caution">
    <text evidence="6">The sequence shown here is derived from an EMBL/GenBank/DDBJ whole genome shotgun (WGS) entry which is preliminary data.</text>
</comment>
<dbReference type="PANTHER" id="PTHR30346">
    <property type="entry name" value="TRANSCRIPTIONAL DUAL REGULATOR HCAR-RELATED"/>
    <property type="match status" value="1"/>
</dbReference>
<organism evidence="6 7">
    <name type="scientific">Kutzneria viridogrisea</name>
    <dbReference type="NCBI Taxonomy" id="47990"/>
    <lineage>
        <taxon>Bacteria</taxon>
        <taxon>Bacillati</taxon>
        <taxon>Actinomycetota</taxon>
        <taxon>Actinomycetes</taxon>
        <taxon>Pseudonocardiales</taxon>
        <taxon>Pseudonocardiaceae</taxon>
        <taxon>Kutzneria</taxon>
    </lineage>
</organism>
<dbReference type="RefSeq" id="WP_182835916.1">
    <property type="nucleotide sequence ID" value="NZ_BAAABQ010000010.1"/>
</dbReference>
<keyword evidence="7" id="KW-1185">Reference proteome</keyword>
<evidence type="ECO:0000259" key="5">
    <source>
        <dbReference type="PROSITE" id="PS50931"/>
    </source>
</evidence>
<evidence type="ECO:0000256" key="4">
    <source>
        <dbReference type="ARBA" id="ARBA00023163"/>
    </source>
</evidence>
<dbReference type="InterPro" id="IPR036390">
    <property type="entry name" value="WH_DNA-bd_sf"/>
</dbReference>
<dbReference type="Gene3D" id="1.10.10.10">
    <property type="entry name" value="Winged helix-like DNA-binding domain superfamily/Winged helix DNA-binding domain"/>
    <property type="match status" value="1"/>
</dbReference>
<dbReference type="GO" id="GO:0003677">
    <property type="term" value="F:DNA binding"/>
    <property type="evidence" value="ECO:0007669"/>
    <property type="project" value="UniProtKB-KW"/>
</dbReference>
<name>A0ABR6B7M4_9PSEU</name>
<dbReference type="InterPro" id="IPR005119">
    <property type="entry name" value="LysR_subst-bd"/>
</dbReference>
<evidence type="ECO:0000313" key="7">
    <source>
        <dbReference type="Proteomes" id="UP000517916"/>
    </source>
</evidence>
<feature type="domain" description="HTH lysR-type" evidence="5">
    <location>
        <begin position="3"/>
        <end position="60"/>
    </location>
</feature>
<evidence type="ECO:0000313" key="6">
    <source>
        <dbReference type="EMBL" id="MBA8922874.1"/>
    </source>
</evidence>
<proteinExistence type="inferred from homology"/>
<evidence type="ECO:0000256" key="3">
    <source>
        <dbReference type="ARBA" id="ARBA00023125"/>
    </source>
</evidence>
<reference evidence="6 7" key="1">
    <citation type="submission" date="2020-08" db="EMBL/GenBank/DDBJ databases">
        <title>Genomic Encyclopedia of Archaeal and Bacterial Type Strains, Phase II (KMG-II): from individual species to whole genera.</title>
        <authorList>
            <person name="Goeker M."/>
        </authorList>
    </citation>
    <scope>NUCLEOTIDE SEQUENCE [LARGE SCALE GENOMIC DNA]</scope>
    <source>
        <strain evidence="6 7">DSM 43850</strain>
    </source>
</reference>